<name>A0A2M4DQ44_ANODA</name>
<evidence type="ECO:0000313" key="1">
    <source>
        <dbReference type="EMBL" id="MBW79641.1"/>
    </source>
</evidence>
<organism evidence="1">
    <name type="scientific">Anopheles darlingi</name>
    <name type="common">Mosquito</name>
    <dbReference type="NCBI Taxonomy" id="43151"/>
    <lineage>
        <taxon>Eukaryota</taxon>
        <taxon>Metazoa</taxon>
        <taxon>Ecdysozoa</taxon>
        <taxon>Arthropoda</taxon>
        <taxon>Hexapoda</taxon>
        <taxon>Insecta</taxon>
        <taxon>Pterygota</taxon>
        <taxon>Neoptera</taxon>
        <taxon>Endopterygota</taxon>
        <taxon>Diptera</taxon>
        <taxon>Nematocera</taxon>
        <taxon>Culicoidea</taxon>
        <taxon>Culicidae</taxon>
        <taxon>Anophelinae</taxon>
        <taxon>Anopheles</taxon>
    </lineage>
</organism>
<accession>A0A2M4DQ44</accession>
<sequence>MPSRQLLAKLAIVPASAAKGSARMRTTRCQTTKWQRRGKVCRVRGWPMVPEKMLLVVRSRHPPISAC</sequence>
<protein>
    <submittedName>
        <fullName evidence="1">Putative secreted protein</fullName>
    </submittedName>
</protein>
<reference evidence="1" key="1">
    <citation type="submission" date="2018-01" db="EMBL/GenBank/DDBJ databases">
        <title>An insight into the sialome of Amazonian anophelines.</title>
        <authorList>
            <person name="Ribeiro J.M."/>
            <person name="Scarpassa V."/>
            <person name="Calvo E."/>
        </authorList>
    </citation>
    <scope>NUCLEOTIDE SEQUENCE</scope>
</reference>
<proteinExistence type="predicted"/>
<dbReference type="AlphaFoldDB" id="A0A2M4DQ44"/>
<dbReference type="EMBL" id="GGFL01015463">
    <property type="protein sequence ID" value="MBW79641.1"/>
    <property type="molecule type" value="Transcribed_RNA"/>
</dbReference>